<gene>
    <name evidence="3" type="ORF">SIRAN9796</name>
</gene>
<keyword evidence="2" id="KW-0560">Oxidoreductase</keyword>
<dbReference type="PANTHER" id="PTHR24321">
    <property type="entry name" value="DEHYDROGENASES, SHORT CHAIN"/>
    <property type="match status" value="1"/>
</dbReference>
<evidence type="ECO:0000313" key="3">
    <source>
        <dbReference type="EMBL" id="CDR17825.1"/>
    </source>
</evidence>
<proteinExistence type="inferred from homology"/>
<comment type="similarity">
    <text evidence="1">Belongs to the short-chain dehydrogenases/reductases (SDR) family.</text>
</comment>
<dbReference type="Pfam" id="PF13561">
    <property type="entry name" value="adh_short_C2"/>
    <property type="match status" value="1"/>
</dbReference>
<protein>
    <submittedName>
        <fullName evidence="3">Short-chain dehydrogenase/reductase SDR</fullName>
    </submittedName>
</protein>
<sequence length="233" mass="24267">MNRFQGMVAIVTGAASGIGQATADRLAQEGAAVVGTDLTASATIEGLNVADEAAWIRTIDQVRAEHGRVDVLVNNAGTGGSQWYHELDAEEWDRVIDVNQRGTYLGMKHVLPGMLDAGRGAIVNVASIFATHAVAGNSAYHASKAAVVGMTRNAAVSYADRGVRVNAVAPGWIDTPLTALQPRELNQSYIDATPMRRGGVPGEVASAVAFLAAPEASFVTGTVLHVDGGYRAT</sequence>
<name>A0A061A4R0_9ACTN</name>
<dbReference type="FunFam" id="3.40.50.720:FF:000084">
    <property type="entry name" value="Short-chain dehydrogenase reductase"/>
    <property type="match status" value="1"/>
</dbReference>
<dbReference type="InterPro" id="IPR002347">
    <property type="entry name" value="SDR_fam"/>
</dbReference>
<dbReference type="HOGENOM" id="CLU_010194_1_3_11"/>
<dbReference type="Gene3D" id="3.40.50.720">
    <property type="entry name" value="NAD(P)-binding Rossmann-like Domain"/>
    <property type="match status" value="1"/>
</dbReference>
<evidence type="ECO:0000256" key="1">
    <source>
        <dbReference type="ARBA" id="ARBA00006484"/>
    </source>
</evidence>
<dbReference type="GO" id="GO:0016491">
    <property type="term" value="F:oxidoreductase activity"/>
    <property type="evidence" value="ECO:0007669"/>
    <property type="project" value="UniProtKB-KW"/>
</dbReference>
<dbReference type="PRINTS" id="PR00081">
    <property type="entry name" value="GDHRDH"/>
</dbReference>
<evidence type="ECO:0000256" key="2">
    <source>
        <dbReference type="ARBA" id="ARBA00023002"/>
    </source>
</evidence>
<reference evidence="3" key="1">
    <citation type="submission" date="2014-05" db="EMBL/GenBank/DDBJ databases">
        <authorList>
            <person name="Horn Fabian"/>
        </authorList>
    </citation>
    <scope>NUCLEOTIDE SEQUENCE</scope>
</reference>
<dbReference type="PANTHER" id="PTHR24321:SF8">
    <property type="entry name" value="ESTRADIOL 17-BETA-DEHYDROGENASE 8-RELATED"/>
    <property type="match status" value="1"/>
</dbReference>
<accession>A0A061A4R0</accession>
<dbReference type="AlphaFoldDB" id="A0A061A4R0"/>
<dbReference type="InterPro" id="IPR036291">
    <property type="entry name" value="NAD(P)-bd_dom_sf"/>
</dbReference>
<organism evidence="3">
    <name type="scientific">Streptomyces iranensis</name>
    <dbReference type="NCBI Taxonomy" id="576784"/>
    <lineage>
        <taxon>Bacteria</taxon>
        <taxon>Bacillati</taxon>
        <taxon>Actinomycetota</taxon>
        <taxon>Actinomycetes</taxon>
        <taxon>Kitasatosporales</taxon>
        <taxon>Streptomycetaceae</taxon>
        <taxon>Streptomyces</taxon>
        <taxon>Streptomyces violaceusniger group</taxon>
    </lineage>
</organism>
<dbReference type="EMBL" id="LK022848">
    <property type="protein sequence ID" value="CDR17825.1"/>
    <property type="molecule type" value="Genomic_DNA"/>
</dbReference>
<dbReference type="PRINTS" id="PR00080">
    <property type="entry name" value="SDRFAMILY"/>
</dbReference>
<dbReference type="SUPFAM" id="SSF51735">
    <property type="entry name" value="NAD(P)-binding Rossmann-fold domains"/>
    <property type="match status" value="1"/>
</dbReference>